<dbReference type="InterPro" id="IPR050347">
    <property type="entry name" value="Bact_Beta-galactosidase"/>
</dbReference>
<dbReference type="AlphaFoldDB" id="A0A9P9F478"/>
<evidence type="ECO:0000256" key="1">
    <source>
        <dbReference type="ARBA" id="ARBA00007401"/>
    </source>
</evidence>
<dbReference type="InterPro" id="IPR023232">
    <property type="entry name" value="Glyco_hydro_2_AS"/>
</dbReference>
<dbReference type="PRINTS" id="PR00132">
    <property type="entry name" value="GLHYDRLASE2"/>
</dbReference>
<dbReference type="Gene3D" id="2.60.120.260">
    <property type="entry name" value="Galactose-binding domain-like"/>
    <property type="match status" value="1"/>
</dbReference>
<dbReference type="InterPro" id="IPR008979">
    <property type="entry name" value="Galactose-bd-like_sf"/>
</dbReference>
<evidence type="ECO:0000256" key="2">
    <source>
        <dbReference type="ARBA" id="ARBA00022801"/>
    </source>
</evidence>
<dbReference type="InterPro" id="IPR017853">
    <property type="entry name" value="GH"/>
</dbReference>
<dbReference type="Proteomes" id="UP000738349">
    <property type="component" value="Unassembled WGS sequence"/>
</dbReference>
<evidence type="ECO:0000256" key="3">
    <source>
        <dbReference type="ARBA" id="ARBA00023295"/>
    </source>
</evidence>
<feature type="domain" description="Beta galactosidase small chain/" evidence="6">
    <location>
        <begin position="759"/>
        <end position="1048"/>
    </location>
</feature>
<dbReference type="Gene3D" id="3.20.20.80">
    <property type="entry name" value="Glycosidases"/>
    <property type="match status" value="1"/>
</dbReference>
<dbReference type="InterPro" id="IPR036156">
    <property type="entry name" value="Beta-gal/glucu_dom_sf"/>
</dbReference>
<dbReference type="GO" id="GO:0030246">
    <property type="term" value="F:carbohydrate binding"/>
    <property type="evidence" value="ECO:0007669"/>
    <property type="project" value="InterPro"/>
</dbReference>
<dbReference type="SUPFAM" id="SSF49785">
    <property type="entry name" value="Galactose-binding domain-like"/>
    <property type="match status" value="1"/>
</dbReference>
<evidence type="ECO:0000256" key="4">
    <source>
        <dbReference type="ARBA" id="ARBA00032230"/>
    </source>
</evidence>
<dbReference type="Gene3D" id="2.60.40.10">
    <property type="entry name" value="Immunoglobulins"/>
    <property type="match status" value="2"/>
</dbReference>
<evidence type="ECO:0000313" key="8">
    <source>
        <dbReference type="Proteomes" id="UP000738349"/>
    </source>
</evidence>
<organism evidence="7 8">
    <name type="scientific">Dactylonectria macrodidyma</name>
    <dbReference type="NCBI Taxonomy" id="307937"/>
    <lineage>
        <taxon>Eukaryota</taxon>
        <taxon>Fungi</taxon>
        <taxon>Dikarya</taxon>
        <taxon>Ascomycota</taxon>
        <taxon>Pezizomycotina</taxon>
        <taxon>Sordariomycetes</taxon>
        <taxon>Hypocreomycetidae</taxon>
        <taxon>Hypocreales</taxon>
        <taxon>Nectriaceae</taxon>
        <taxon>Dactylonectria</taxon>
    </lineage>
</organism>
<dbReference type="PANTHER" id="PTHR46323">
    <property type="entry name" value="BETA-GALACTOSIDASE"/>
    <property type="match status" value="1"/>
</dbReference>
<dbReference type="PANTHER" id="PTHR46323:SF1">
    <property type="entry name" value="LACTASE"/>
    <property type="match status" value="1"/>
</dbReference>
<dbReference type="GO" id="GO:0009341">
    <property type="term" value="C:beta-galactosidase complex"/>
    <property type="evidence" value="ECO:0007669"/>
    <property type="project" value="InterPro"/>
</dbReference>
<name>A0A9P9F478_9HYPO</name>
<proteinExistence type="inferred from homology"/>
<dbReference type="InterPro" id="IPR006103">
    <property type="entry name" value="Glyco_hydro_2_cat"/>
</dbReference>
<evidence type="ECO:0000313" key="7">
    <source>
        <dbReference type="EMBL" id="KAH7152844.1"/>
    </source>
</evidence>
<dbReference type="InterPro" id="IPR006101">
    <property type="entry name" value="Glyco_hydro_2"/>
</dbReference>
<dbReference type="SMART" id="SM01038">
    <property type="entry name" value="Bgal_small_N"/>
    <property type="match status" value="1"/>
</dbReference>
<dbReference type="Pfam" id="PF02837">
    <property type="entry name" value="Glyco_hydro_2_N"/>
    <property type="match status" value="1"/>
</dbReference>
<dbReference type="GO" id="GO:0005990">
    <property type="term" value="P:lactose catabolic process"/>
    <property type="evidence" value="ECO:0007669"/>
    <property type="project" value="TreeGrafter"/>
</dbReference>
<dbReference type="Pfam" id="PF00703">
    <property type="entry name" value="Glyco_hydro_2"/>
    <property type="match status" value="1"/>
</dbReference>
<evidence type="ECO:0000259" key="6">
    <source>
        <dbReference type="SMART" id="SM01038"/>
    </source>
</evidence>
<dbReference type="InterPro" id="IPR006102">
    <property type="entry name" value="Ig-like_GH2"/>
</dbReference>
<reference evidence="7" key="1">
    <citation type="journal article" date="2021" name="Nat. Commun.">
        <title>Genetic determinants of endophytism in the Arabidopsis root mycobiome.</title>
        <authorList>
            <person name="Mesny F."/>
            <person name="Miyauchi S."/>
            <person name="Thiergart T."/>
            <person name="Pickel B."/>
            <person name="Atanasova L."/>
            <person name="Karlsson M."/>
            <person name="Huettel B."/>
            <person name="Barry K.W."/>
            <person name="Haridas S."/>
            <person name="Chen C."/>
            <person name="Bauer D."/>
            <person name="Andreopoulos W."/>
            <person name="Pangilinan J."/>
            <person name="LaButti K."/>
            <person name="Riley R."/>
            <person name="Lipzen A."/>
            <person name="Clum A."/>
            <person name="Drula E."/>
            <person name="Henrissat B."/>
            <person name="Kohler A."/>
            <person name="Grigoriev I.V."/>
            <person name="Martin F.M."/>
            <person name="Hacquard S."/>
        </authorList>
    </citation>
    <scope>NUCLEOTIDE SEQUENCE</scope>
    <source>
        <strain evidence="7">MPI-CAGE-AT-0147</strain>
    </source>
</reference>
<dbReference type="Gene3D" id="2.70.98.10">
    <property type="match status" value="1"/>
</dbReference>
<dbReference type="InterPro" id="IPR006104">
    <property type="entry name" value="Glyco_hydro_2_N"/>
</dbReference>
<protein>
    <recommendedName>
        <fullName evidence="4">Lactase</fullName>
    </recommendedName>
</protein>
<accession>A0A9P9F478</accession>
<dbReference type="InterPro" id="IPR011013">
    <property type="entry name" value="Gal_mutarotase_sf_dom"/>
</dbReference>
<dbReference type="PROSITE" id="PS00608">
    <property type="entry name" value="GLYCOSYL_HYDROL_F2_2"/>
    <property type="match status" value="1"/>
</dbReference>
<dbReference type="InterPro" id="IPR014718">
    <property type="entry name" value="GH-type_carb-bd"/>
</dbReference>
<comment type="caution">
    <text evidence="7">The sequence shown here is derived from an EMBL/GenBank/DDBJ whole genome shotgun (WGS) entry which is preliminary data.</text>
</comment>
<dbReference type="FunFam" id="3.20.20.80:FF:000018">
    <property type="entry name" value="Beta-galactosidase"/>
    <property type="match status" value="1"/>
</dbReference>
<dbReference type="Pfam" id="PF02836">
    <property type="entry name" value="Glyco_hydro_2_C"/>
    <property type="match status" value="1"/>
</dbReference>
<keyword evidence="3" id="KW-0326">Glycosidase</keyword>
<gene>
    <name evidence="7" type="ORF">EDB81DRAFT_868129</name>
</gene>
<dbReference type="SUPFAM" id="SSF74650">
    <property type="entry name" value="Galactose mutarotase-like"/>
    <property type="match status" value="1"/>
</dbReference>
<dbReference type="Pfam" id="PF02929">
    <property type="entry name" value="Bgal_small_N"/>
    <property type="match status" value="1"/>
</dbReference>
<dbReference type="SUPFAM" id="SSF51445">
    <property type="entry name" value="(Trans)glycosidases"/>
    <property type="match status" value="1"/>
</dbReference>
<dbReference type="InterPro" id="IPR004199">
    <property type="entry name" value="B-gal_small/dom_5"/>
</dbReference>
<keyword evidence="8" id="KW-1185">Reference proteome</keyword>
<dbReference type="GO" id="GO:0004565">
    <property type="term" value="F:beta-galactosidase activity"/>
    <property type="evidence" value="ECO:0007669"/>
    <property type="project" value="InterPro"/>
</dbReference>
<dbReference type="InterPro" id="IPR032312">
    <property type="entry name" value="LacZ_4"/>
</dbReference>
<dbReference type="SUPFAM" id="SSF49303">
    <property type="entry name" value="beta-Galactosidase/glucuronidase domain"/>
    <property type="match status" value="2"/>
</dbReference>
<sequence length="1050" mass="116866">MRSKMRVDQRGISAQEDASRPDYSNEAVFRRNCLPTRTYYIPETSVLLNGSWDFHIASTPLEAPEPALAEEVAWEKLNVPGHWQLQGHGKPWYTNVQFPIPVCPPDVPTENPTGTYRRTFYVPAAWDASSQLRLRFDGVDSAYHIWVNGVLVGYAQGSRNPSEFDVTEYVTRDGPNEVFLRVYQWCDGTYIEDQDQWWLSGIFRDVHLIAFPTDARIEDWFLRTDLDEKYENATLLATVDIIAKEKGDLELTVSEFNSGKVIASTSASVSANDTRVDLKLDVASPDKWTAETPYLYGVSLSLKTGGSGSGYTVRQRIGFRKVELIGGLMTVNGTPIRLRGVNRHEHHPLFGRAVPLDFARRDLLLMKTHNINALRCSHQPNDARILDLCDELGLWVMDEADLECHGFYDAVARPLDIPEEMDYGERKKLAFPQAAKFTSDNPSWKAAYVDRMEAMVQRDKNHTSVIVWSLGNEAFFGANHKAMSDYGRDFDPGRLIHYEGDEQAVTTDMYSYMYPTIERLIKHAKEEGVVDGKFDKPVILCEYAHAMGNGPGLLEDYEQAFRDHPRLQGGFIWEWANHGLWKADEGYYAYGGDFGDVPNDKTFVMDGMVNSEHDPTPGLIEYKKVIQPVRFEVKEGVVTVENAYDFSDLSHLAATFKIEELGNNTRLIASGTLDLPAVKAGEKGTVAIPASALNYKSDGEVYITVSATLKHQTAWASIGHEVAWTQHRLQEAPAKPAQLLALNTVSSKLRVTTKGASITVTGDEFAFVFDRARGGLKSWRAKGRTLLDADPERGGLAIAPAFWRPATDNDVPLSLPYWQRFGVDGLTSQLRSLNVDSSSPDKTVITARTFVTPPVLQWGWDCEIEYTVTAVGSLIVDARRLTPTGSFPSHVPRIGLDVRASKALDRVRWLGLGPGESYPDKKSSQRVGVWEVGSVAELQVPYDVPQENGNRLETRWVSLSDPQSRDTGVRVSRLDGSESGAQFSFVASRNSVDNVHAAAHPPDLVDGDATFLRVDAKVAGVGTAACGPGVREDLLVKTEETSFTFKLEHV</sequence>
<keyword evidence="2 7" id="KW-0378">Hydrolase</keyword>
<comment type="similarity">
    <text evidence="1">Belongs to the glycosyl hydrolase 2 family.</text>
</comment>
<evidence type="ECO:0000256" key="5">
    <source>
        <dbReference type="SAM" id="MobiDB-lite"/>
    </source>
</evidence>
<dbReference type="InterPro" id="IPR013783">
    <property type="entry name" value="Ig-like_fold"/>
</dbReference>
<dbReference type="OrthoDB" id="408320at2759"/>
<feature type="region of interest" description="Disordered" evidence="5">
    <location>
        <begin position="1"/>
        <end position="21"/>
    </location>
</feature>
<dbReference type="Pfam" id="PF16353">
    <property type="entry name" value="LacZ_4"/>
    <property type="match status" value="1"/>
</dbReference>
<dbReference type="EMBL" id="JAGMUV010000006">
    <property type="protein sequence ID" value="KAH7152844.1"/>
    <property type="molecule type" value="Genomic_DNA"/>
</dbReference>